<feature type="signal peptide" evidence="1">
    <location>
        <begin position="1"/>
        <end position="20"/>
    </location>
</feature>
<name>A0AAN4W2X1_9BACT</name>
<dbReference type="RefSeq" id="WP_338238448.1">
    <property type="nucleotide sequence ID" value="NZ_BQKE01000002.1"/>
</dbReference>
<evidence type="ECO:0000259" key="2">
    <source>
        <dbReference type="Pfam" id="PF09603"/>
    </source>
</evidence>
<dbReference type="NCBIfam" id="TIGR02145">
    <property type="entry name" value="Fib_succ_major"/>
    <property type="match status" value="1"/>
</dbReference>
<keyword evidence="4" id="KW-1185">Reference proteome</keyword>
<feature type="domain" description="Fibrobacter succinogenes major paralogous" evidence="2">
    <location>
        <begin position="308"/>
        <end position="483"/>
    </location>
</feature>
<accession>A0AAN4W2X1</accession>
<sequence>MKWNRLEINFWLVAGLFALASACSQQDEGVNLNPNAGPSFEDIENDQYWVKLAAVPAPAGVNGIWRIYNGEEGVLENPTDPQSKFSGEPGESYLLGWEMSSGQEVKVDEISVSFKALNPQMLHEQQDTTHHNFSVHLEAEAPKYGAEGYWEIIEGEGGRIENEKEALASFIGEPQKAYTLRWNLTYGSKKVYQDWSFVTDELQAQAGPDQLDIKTSRGADPKFFTLEGFLPAGAQAKWEIIEGEGGRVVTDDNPNSLFSGKADENYKLKFDVMLEGHQSADTVQLRFRGKWGVWEDPRDAQTYRFTELNGLEWMAENYNYAAYPGDSSFYYGFAHRSVIYEENGEPHGYPVETEEDRKKFGRLYRYETVWSQAPEGWRLPTNEEWQELVNSLGGGPYAKASMVEGGASGLDLIYAGELNFNSGQDPAHRNVFMNLERGTYYWTADYNPYSGATNLIQVLKSEAEIGFGAVPFFYFAYPVRYVRDIQP</sequence>
<organism evidence="3 4">
    <name type="scientific">Persicobacter diffluens</name>
    <dbReference type="NCBI Taxonomy" id="981"/>
    <lineage>
        <taxon>Bacteria</taxon>
        <taxon>Pseudomonadati</taxon>
        <taxon>Bacteroidota</taxon>
        <taxon>Cytophagia</taxon>
        <taxon>Cytophagales</taxon>
        <taxon>Persicobacteraceae</taxon>
        <taxon>Persicobacter</taxon>
    </lineage>
</organism>
<evidence type="ECO:0000313" key="3">
    <source>
        <dbReference type="EMBL" id="GJM63257.1"/>
    </source>
</evidence>
<reference evidence="3 4" key="1">
    <citation type="submission" date="2021-12" db="EMBL/GenBank/DDBJ databases">
        <title>Genome sequencing of bacteria with rrn-lacking chromosome and rrn-plasmid.</title>
        <authorList>
            <person name="Anda M."/>
            <person name="Iwasaki W."/>
        </authorList>
    </citation>
    <scope>NUCLEOTIDE SEQUENCE [LARGE SCALE GENOMIC DNA]</scope>
    <source>
        <strain evidence="3 4">NBRC 15940</strain>
    </source>
</reference>
<keyword evidence="1" id="KW-0732">Signal</keyword>
<evidence type="ECO:0000256" key="1">
    <source>
        <dbReference type="SAM" id="SignalP"/>
    </source>
</evidence>
<dbReference type="InterPro" id="IPR011871">
    <property type="entry name" value="Fib_succ_major"/>
</dbReference>
<gene>
    <name evidence="3" type="ORF">PEDI_38090</name>
</gene>
<dbReference type="Proteomes" id="UP001310022">
    <property type="component" value="Unassembled WGS sequence"/>
</dbReference>
<protein>
    <recommendedName>
        <fullName evidence="2">Fibrobacter succinogenes major paralogous domain-containing protein</fullName>
    </recommendedName>
</protein>
<feature type="chain" id="PRO_5042811186" description="Fibrobacter succinogenes major paralogous domain-containing protein" evidence="1">
    <location>
        <begin position="21"/>
        <end position="487"/>
    </location>
</feature>
<dbReference type="AlphaFoldDB" id="A0AAN4W2X1"/>
<comment type="caution">
    <text evidence="3">The sequence shown here is derived from an EMBL/GenBank/DDBJ whole genome shotgun (WGS) entry which is preliminary data.</text>
</comment>
<dbReference type="PROSITE" id="PS51257">
    <property type="entry name" value="PROKAR_LIPOPROTEIN"/>
    <property type="match status" value="1"/>
</dbReference>
<dbReference type="EMBL" id="BQKE01000002">
    <property type="protein sequence ID" value="GJM63257.1"/>
    <property type="molecule type" value="Genomic_DNA"/>
</dbReference>
<evidence type="ECO:0000313" key="4">
    <source>
        <dbReference type="Proteomes" id="UP001310022"/>
    </source>
</evidence>
<dbReference type="Pfam" id="PF09603">
    <property type="entry name" value="Fib_succ_major"/>
    <property type="match status" value="1"/>
</dbReference>
<proteinExistence type="predicted"/>